<accession>A0A0D3HYP1</accession>
<dbReference type="PaxDb" id="2903-EOD04126"/>
<keyword evidence="2" id="KW-0812">Transmembrane</keyword>
<proteinExistence type="predicted"/>
<keyword evidence="4" id="KW-1185">Reference proteome</keyword>
<feature type="compositionally biased region" description="Basic residues" evidence="1">
    <location>
        <begin position="207"/>
        <end position="223"/>
    </location>
</feature>
<evidence type="ECO:0000256" key="1">
    <source>
        <dbReference type="SAM" id="MobiDB-lite"/>
    </source>
</evidence>
<keyword evidence="2" id="KW-0472">Membrane</keyword>
<keyword evidence="2" id="KW-1133">Transmembrane helix</keyword>
<evidence type="ECO:0000313" key="3">
    <source>
        <dbReference type="EnsemblProtists" id="EOD04126"/>
    </source>
</evidence>
<name>A0A0D3HYP1_EMIH1</name>
<feature type="region of interest" description="Disordered" evidence="1">
    <location>
        <begin position="165"/>
        <end position="223"/>
    </location>
</feature>
<evidence type="ECO:0000313" key="4">
    <source>
        <dbReference type="Proteomes" id="UP000013827"/>
    </source>
</evidence>
<dbReference type="HOGENOM" id="CLU_450127_0_0_1"/>
<feature type="compositionally biased region" description="Polar residues" evidence="1">
    <location>
        <begin position="170"/>
        <end position="182"/>
    </location>
</feature>
<evidence type="ECO:0000256" key="2">
    <source>
        <dbReference type="SAM" id="Phobius"/>
    </source>
</evidence>
<reference evidence="3" key="2">
    <citation type="submission" date="2024-10" db="UniProtKB">
        <authorList>
            <consortium name="EnsemblProtists"/>
        </authorList>
    </citation>
    <scope>IDENTIFICATION</scope>
</reference>
<organism evidence="3 4">
    <name type="scientific">Emiliania huxleyi (strain CCMP1516)</name>
    <dbReference type="NCBI Taxonomy" id="280463"/>
    <lineage>
        <taxon>Eukaryota</taxon>
        <taxon>Haptista</taxon>
        <taxon>Haptophyta</taxon>
        <taxon>Prymnesiophyceae</taxon>
        <taxon>Isochrysidales</taxon>
        <taxon>Noelaerhabdaceae</taxon>
        <taxon>Emiliania</taxon>
    </lineage>
</organism>
<dbReference type="KEGG" id="ehx:EMIHUDRAFT_466301"/>
<protein>
    <submittedName>
        <fullName evidence="3">Uncharacterized protein</fullName>
    </submittedName>
</protein>
<dbReference type="RefSeq" id="XP_005756555.1">
    <property type="nucleotide sequence ID" value="XM_005756498.1"/>
</dbReference>
<sequence>MRVPRLLVTYRERIGGHRVPIVVLEVIDFDAKRLGITRVVRVCGPPRALGVQAFEAERFARARQLLGKEYTGFPRACQQVYAAICGDKDAHINCMDAFEVYVRGDFDPFLLGTWCERKEKHGEEIVERFSPMLAAAVAKTFDEPPAMRPHSPTAQWEGWITVGEGRPYSHINTPPQSGTLSGPQRPRDLKKRSRAEPDPLEEGEVRHSKKPNRPNSGSRRKKEHRIGRLVFLATHVRARIVDYADHPHVVVGKGPCMLGGTQAVMGVRLRPLPEYADLPEVTFAVKDVIGLTADFESTWRMLPPGRSLLRDAMLEAVERFAMSITPAISREAVWKELMPCTRTAAEVAEALLPPLGVAAWVSARCCCCRAYCNMVAERPIDADAALALLAPDEKARVRDFVLGAPEDRELLSGSAPIHTFLDCFVCWSGDSNRALLAEGRSLRQVVSVIRRLGGMQAAALRVPWLLSAVSLSEALSFARLARGARIFARHATAAEAVSLTFAAASPCEESARYSIEEGQHRAIAAAWVLTGGGESEPNASLPRRVPYLRGVNLRKGAVEGGDFWRLGPAGSAALGGSGVMLPCAGLLLATCLCRRRVRGKSRAKRAS</sequence>
<dbReference type="Proteomes" id="UP000013827">
    <property type="component" value="Unassembled WGS sequence"/>
</dbReference>
<feature type="transmembrane region" description="Helical" evidence="2">
    <location>
        <begin position="572"/>
        <end position="593"/>
    </location>
</feature>
<dbReference type="EnsemblProtists" id="EOD04126">
    <property type="protein sequence ID" value="EOD04126"/>
    <property type="gene ID" value="EMIHUDRAFT_466301"/>
</dbReference>
<dbReference type="GeneID" id="17250245"/>
<reference evidence="4" key="1">
    <citation type="journal article" date="2013" name="Nature">
        <title>Pan genome of the phytoplankton Emiliania underpins its global distribution.</title>
        <authorList>
            <person name="Read B.A."/>
            <person name="Kegel J."/>
            <person name="Klute M.J."/>
            <person name="Kuo A."/>
            <person name="Lefebvre S.C."/>
            <person name="Maumus F."/>
            <person name="Mayer C."/>
            <person name="Miller J."/>
            <person name="Monier A."/>
            <person name="Salamov A."/>
            <person name="Young J."/>
            <person name="Aguilar M."/>
            <person name="Claverie J.M."/>
            <person name="Frickenhaus S."/>
            <person name="Gonzalez K."/>
            <person name="Herman E.K."/>
            <person name="Lin Y.C."/>
            <person name="Napier J."/>
            <person name="Ogata H."/>
            <person name="Sarno A.F."/>
            <person name="Shmutz J."/>
            <person name="Schroeder D."/>
            <person name="de Vargas C."/>
            <person name="Verret F."/>
            <person name="von Dassow P."/>
            <person name="Valentin K."/>
            <person name="Van de Peer Y."/>
            <person name="Wheeler G."/>
            <person name="Dacks J.B."/>
            <person name="Delwiche C.F."/>
            <person name="Dyhrman S.T."/>
            <person name="Glockner G."/>
            <person name="John U."/>
            <person name="Richards T."/>
            <person name="Worden A.Z."/>
            <person name="Zhang X."/>
            <person name="Grigoriev I.V."/>
            <person name="Allen A.E."/>
            <person name="Bidle K."/>
            <person name="Borodovsky M."/>
            <person name="Bowler C."/>
            <person name="Brownlee C."/>
            <person name="Cock J.M."/>
            <person name="Elias M."/>
            <person name="Gladyshev V.N."/>
            <person name="Groth M."/>
            <person name="Guda C."/>
            <person name="Hadaegh A."/>
            <person name="Iglesias-Rodriguez M.D."/>
            <person name="Jenkins J."/>
            <person name="Jones B.M."/>
            <person name="Lawson T."/>
            <person name="Leese F."/>
            <person name="Lindquist E."/>
            <person name="Lobanov A."/>
            <person name="Lomsadze A."/>
            <person name="Malik S.B."/>
            <person name="Marsh M.E."/>
            <person name="Mackinder L."/>
            <person name="Mock T."/>
            <person name="Mueller-Roeber B."/>
            <person name="Pagarete A."/>
            <person name="Parker M."/>
            <person name="Probert I."/>
            <person name="Quesneville H."/>
            <person name="Raines C."/>
            <person name="Rensing S.A."/>
            <person name="Riano-Pachon D.M."/>
            <person name="Richier S."/>
            <person name="Rokitta S."/>
            <person name="Shiraiwa Y."/>
            <person name="Soanes D.M."/>
            <person name="van der Giezen M."/>
            <person name="Wahlund T.M."/>
            <person name="Williams B."/>
            <person name="Wilson W."/>
            <person name="Wolfe G."/>
            <person name="Wurch L.L."/>
        </authorList>
    </citation>
    <scope>NUCLEOTIDE SEQUENCE</scope>
</reference>
<dbReference type="AlphaFoldDB" id="A0A0D3HYP1"/>